<dbReference type="Proteomes" id="UP000663760">
    <property type="component" value="Chromosome 6"/>
</dbReference>
<feature type="transmembrane region" description="Helical" evidence="6">
    <location>
        <begin position="139"/>
        <end position="159"/>
    </location>
</feature>
<name>A0A7I8KKL3_SPIIN</name>
<evidence type="ECO:0000256" key="2">
    <source>
        <dbReference type="ARBA" id="ARBA00006824"/>
    </source>
</evidence>
<dbReference type="PANTHER" id="PTHR11266">
    <property type="entry name" value="PEROXISOMAL MEMBRANE PROTEIN 2, PXMP2 MPV17"/>
    <property type="match status" value="1"/>
</dbReference>
<dbReference type="OrthoDB" id="430207at2759"/>
<evidence type="ECO:0000313" key="7">
    <source>
        <dbReference type="EMBL" id="CAA7397515.1"/>
    </source>
</evidence>
<proteinExistence type="inferred from homology"/>
<reference evidence="7" key="1">
    <citation type="submission" date="2020-02" db="EMBL/GenBank/DDBJ databases">
        <authorList>
            <person name="Scholz U."/>
            <person name="Mascher M."/>
            <person name="Fiebig A."/>
        </authorList>
    </citation>
    <scope>NUCLEOTIDE SEQUENCE</scope>
</reference>
<keyword evidence="3 6" id="KW-0812">Transmembrane</keyword>
<dbReference type="InterPro" id="IPR007248">
    <property type="entry name" value="Mpv17_PMP22"/>
</dbReference>
<protein>
    <submittedName>
        <fullName evidence="7">Uncharacterized protein</fullName>
    </submittedName>
</protein>
<evidence type="ECO:0000256" key="1">
    <source>
        <dbReference type="ARBA" id="ARBA00004141"/>
    </source>
</evidence>
<dbReference type="EMBL" id="LR746269">
    <property type="protein sequence ID" value="CAA7397515.1"/>
    <property type="molecule type" value="Genomic_DNA"/>
</dbReference>
<dbReference type="AlphaFoldDB" id="A0A7I8KKL3"/>
<accession>A0A7I8KKL3</accession>
<evidence type="ECO:0000313" key="8">
    <source>
        <dbReference type="Proteomes" id="UP000663760"/>
    </source>
</evidence>
<sequence>MHGLGNGGLPWKLPAWGRPSPRWRCKRSDAVDGGGGGGKSPAPFPFKQAATAASLVLAGDTIAQVSSRVKALRAASDGSDVPSSKIVSSAVWSNHDWLRALRMASYGFLLYGPGSYAWYQLLDRSLPGQTFVNLSAKVVLNQIVLGPCVIAVVFAWNNLWQGQLSQLPKKYQKDALPTLFYGFRFWIPVSVLNFSVIPLQTRVAFMSTCSIFWNFYLSSTLSK</sequence>
<feature type="transmembrane region" description="Helical" evidence="6">
    <location>
        <begin position="179"/>
        <end position="197"/>
    </location>
</feature>
<comment type="similarity">
    <text evidence="2 6">Belongs to the peroxisomal membrane protein PXMP2/4 family.</text>
</comment>
<dbReference type="Pfam" id="PF04117">
    <property type="entry name" value="Mpv17_PMP22"/>
    <property type="match status" value="1"/>
</dbReference>
<dbReference type="PANTHER" id="PTHR11266:SF91">
    <property type="entry name" value="EXPRESSED PROTEIN"/>
    <property type="match status" value="1"/>
</dbReference>
<dbReference type="GO" id="GO:0005737">
    <property type="term" value="C:cytoplasm"/>
    <property type="evidence" value="ECO:0007669"/>
    <property type="project" value="TreeGrafter"/>
</dbReference>
<comment type="subcellular location">
    <subcellularLocation>
        <location evidence="1">Membrane</location>
        <topology evidence="1">Multi-pass membrane protein</topology>
    </subcellularLocation>
</comment>
<evidence type="ECO:0000256" key="4">
    <source>
        <dbReference type="ARBA" id="ARBA00022989"/>
    </source>
</evidence>
<keyword evidence="8" id="KW-1185">Reference proteome</keyword>
<gene>
    <name evidence="7" type="ORF">SI8410_06008180</name>
</gene>
<keyword evidence="4 6" id="KW-1133">Transmembrane helix</keyword>
<evidence type="ECO:0000256" key="3">
    <source>
        <dbReference type="ARBA" id="ARBA00022692"/>
    </source>
</evidence>
<evidence type="ECO:0000256" key="6">
    <source>
        <dbReference type="RuleBase" id="RU363053"/>
    </source>
</evidence>
<dbReference type="GO" id="GO:0016020">
    <property type="term" value="C:membrane"/>
    <property type="evidence" value="ECO:0007669"/>
    <property type="project" value="UniProtKB-SubCell"/>
</dbReference>
<evidence type="ECO:0000256" key="5">
    <source>
        <dbReference type="ARBA" id="ARBA00023136"/>
    </source>
</evidence>
<organism evidence="7 8">
    <name type="scientific">Spirodela intermedia</name>
    <name type="common">Intermediate duckweed</name>
    <dbReference type="NCBI Taxonomy" id="51605"/>
    <lineage>
        <taxon>Eukaryota</taxon>
        <taxon>Viridiplantae</taxon>
        <taxon>Streptophyta</taxon>
        <taxon>Embryophyta</taxon>
        <taxon>Tracheophyta</taxon>
        <taxon>Spermatophyta</taxon>
        <taxon>Magnoliopsida</taxon>
        <taxon>Liliopsida</taxon>
        <taxon>Araceae</taxon>
        <taxon>Lemnoideae</taxon>
        <taxon>Spirodela</taxon>
    </lineage>
</organism>
<keyword evidence="5 6" id="KW-0472">Membrane</keyword>